<reference evidence="1" key="2">
    <citation type="journal article" date="2015" name="Data Brief">
        <title>Shoot transcriptome of the giant reed, Arundo donax.</title>
        <authorList>
            <person name="Barrero R.A."/>
            <person name="Guerrero F.D."/>
            <person name="Moolhuijzen P."/>
            <person name="Goolsby J.A."/>
            <person name="Tidwell J."/>
            <person name="Bellgard S.E."/>
            <person name="Bellgard M.I."/>
        </authorList>
    </citation>
    <scope>NUCLEOTIDE SEQUENCE</scope>
    <source>
        <tissue evidence="1">Shoot tissue taken approximately 20 cm above the soil surface</tissue>
    </source>
</reference>
<accession>A0A0A9EKF4</accession>
<dbReference type="EMBL" id="GBRH01196691">
    <property type="protein sequence ID" value="JAE01205.1"/>
    <property type="molecule type" value="Transcribed_RNA"/>
</dbReference>
<evidence type="ECO:0000313" key="1">
    <source>
        <dbReference type="EMBL" id="JAE01205.1"/>
    </source>
</evidence>
<sequence length="12" mass="1374">MSTPTVRNLARQ</sequence>
<protein>
    <submittedName>
        <fullName evidence="1">Uncharacterized protein</fullName>
    </submittedName>
</protein>
<name>A0A0A9EKF4_ARUDO</name>
<organism evidence="1">
    <name type="scientific">Arundo donax</name>
    <name type="common">Giant reed</name>
    <name type="synonym">Donax arundinaceus</name>
    <dbReference type="NCBI Taxonomy" id="35708"/>
    <lineage>
        <taxon>Eukaryota</taxon>
        <taxon>Viridiplantae</taxon>
        <taxon>Streptophyta</taxon>
        <taxon>Embryophyta</taxon>
        <taxon>Tracheophyta</taxon>
        <taxon>Spermatophyta</taxon>
        <taxon>Magnoliopsida</taxon>
        <taxon>Liliopsida</taxon>
        <taxon>Poales</taxon>
        <taxon>Poaceae</taxon>
        <taxon>PACMAD clade</taxon>
        <taxon>Arundinoideae</taxon>
        <taxon>Arundineae</taxon>
        <taxon>Arundo</taxon>
    </lineage>
</organism>
<proteinExistence type="predicted"/>
<reference evidence="1" key="1">
    <citation type="submission" date="2014-09" db="EMBL/GenBank/DDBJ databases">
        <authorList>
            <person name="Magalhaes I.L.F."/>
            <person name="Oliveira U."/>
            <person name="Santos F.R."/>
            <person name="Vidigal T.H.D.A."/>
            <person name="Brescovit A.D."/>
            <person name="Santos A.J."/>
        </authorList>
    </citation>
    <scope>NUCLEOTIDE SEQUENCE</scope>
    <source>
        <tissue evidence="1">Shoot tissue taken approximately 20 cm above the soil surface</tissue>
    </source>
</reference>